<comment type="caution">
    <text evidence="6">The sequence shown here is derived from an EMBL/GenBank/DDBJ whole genome shotgun (WGS) entry which is preliminary data.</text>
</comment>
<dbReference type="RefSeq" id="WP_016525507.1">
    <property type="nucleotide sequence ID" value="NZ_KE332518.1"/>
</dbReference>
<dbReference type="GO" id="GO:0009253">
    <property type="term" value="P:peptidoglycan catabolic process"/>
    <property type="evidence" value="ECO:0007669"/>
    <property type="project" value="InterPro"/>
</dbReference>
<evidence type="ECO:0000256" key="1">
    <source>
        <dbReference type="ARBA" id="ARBA00001561"/>
    </source>
</evidence>
<name>S3K1V4_TREMA</name>
<feature type="signal peptide" evidence="4">
    <location>
        <begin position="1"/>
        <end position="28"/>
    </location>
</feature>
<dbReference type="SUPFAM" id="SSF53187">
    <property type="entry name" value="Zn-dependent exopeptidases"/>
    <property type="match status" value="1"/>
</dbReference>
<evidence type="ECO:0000256" key="3">
    <source>
        <dbReference type="ARBA" id="ARBA00022801"/>
    </source>
</evidence>
<dbReference type="PATRIC" id="fig|1125699.3.peg.1241"/>
<dbReference type="InterPro" id="IPR002508">
    <property type="entry name" value="MurNAc-LAA_cat"/>
</dbReference>
<dbReference type="PANTHER" id="PTHR30404">
    <property type="entry name" value="N-ACETYLMURAMOYL-L-ALANINE AMIDASE"/>
    <property type="match status" value="1"/>
</dbReference>
<dbReference type="GO" id="GO:0030288">
    <property type="term" value="C:outer membrane-bounded periplasmic space"/>
    <property type="evidence" value="ECO:0007669"/>
    <property type="project" value="TreeGrafter"/>
</dbReference>
<dbReference type="GO" id="GO:0008745">
    <property type="term" value="F:N-acetylmuramoyl-L-alanine amidase activity"/>
    <property type="evidence" value="ECO:0007669"/>
    <property type="project" value="UniProtKB-EC"/>
</dbReference>
<evidence type="ECO:0000313" key="6">
    <source>
        <dbReference type="EMBL" id="EPF30896.1"/>
    </source>
</evidence>
<feature type="chain" id="PRO_5004511168" description="N-acetylmuramoyl-L-alanine amidase" evidence="4">
    <location>
        <begin position="29"/>
        <end position="355"/>
    </location>
</feature>
<organism evidence="6 7">
    <name type="scientific">Treponema maltophilum ATCC 51939</name>
    <dbReference type="NCBI Taxonomy" id="1125699"/>
    <lineage>
        <taxon>Bacteria</taxon>
        <taxon>Pseudomonadati</taxon>
        <taxon>Spirochaetota</taxon>
        <taxon>Spirochaetia</taxon>
        <taxon>Spirochaetales</taxon>
        <taxon>Treponemataceae</taxon>
        <taxon>Treponema</taxon>
    </lineage>
</organism>
<feature type="domain" description="MurNAc-LAA" evidence="5">
    <location>
        <begin position="192"/>
        <end position="339"/>
    </location>
</feature>
<dbReference type="HOGENOM" id="CLU_014322_0_0_12"/>
<dbReference type="eggNOG" id="COG0860">
    <property type="taxonomic scope" value="Bacteria"/>
</dbReference>
<keyword evidence="7" id="KW-1185">Reference proteome</keyword>
<dbReference type="Proteomes" id="UP000014541">
    <property type="component" value="Unassembled WGS sequence"/>
</dbReference>
<dbReference type="EMBL" id="ATFF01000006">
    <property type="protein sequence ID" value="EPF30896.1"/>
    <property type="molecule type" value="Genomic_DNA"/>
</dbReference>
<evidence type="ECO:0000259" key="5">
    <source>
        <dbReference type="SMART" id="SM00646"/>
    </source>
</evidence>
<keyword evidence="4" id="KW-0732">Signal</keyword>
<sequence length="355" mass="39833">MSVKKPEVKIRFLLCIFFAAVHIAFASAADIPQGLVSFAHIAKQTDSVLYWDSMSSSGVFEKNGHSLAFSAHNDFVLLDYAEVSACPAPVNYNGTFYAPAAFSDTVKQILENLPPEVHFRIGAILIDPGHGGIDPGAVADHKINGKKQTLREKDIVLFTARDLYERLKQTYPDKKIMLTRNTDTFLTLNQRTDIANTVKLDEHEAIIYVSIHANSAFYGKAKGFEVWYLSPGYRRTLIKNTNNDKDKEVLPILNSMMEEEFTTESILIAKYIQDGMKAQVGSLSVDRGIKEEEWFVVRNANMPSVLVELGFVTNEEEAKLLFDKNYLRKLSLGIYNGLTAFVTHFERSRGFTGAK</sequence>
<dbReference type="SMART" id="SM00646">
    <property type="entry name" value="Ami_3"/>
    <property type="match status" value="1"/>
</dbReference>
<comment type="catalytic activity">
    <reaction evidence="1">
        <text>Hydrolyzes the link between N-acetylmuramoyl residues and L-amino acid residues in certain cell-wall glycopeptides.</text>
        <dbReference type="EC" id="3.5.1.28"/>
    </reaction>
</comment>
<evidence type="ECO:0000313" key="7">
    <source>
        <dbReference type="Proteomes" id="UP000014541"/>
    </source>
</evidence>
<dbReference type="AlphaFoldDB" id="S3K1V4"/>
<evidence type="ECO:0000256" key="2">
    <source>
        <dbReference type="ARBA" id="ARBA00011901"/>
    </source>
</evidence>
<keyword evidence="3" id="KW-0378">Hydrolase</keyword>
<dbReference type="EC" id="3.5.1.28" evidence="2"/>
<proteinExistence type="predicted"/>
<reference evidence="6 7" key="1">
    <citation type="submission" date="2013-04" db="EMBL/GenBank/DDBJ databases">
        <title>The Genome Sequence of Treponema maltophilum ATCC 51939.</title>
        <authorList>
            <consortium name="The Broad Institute Genomics Platform"/>
            <person name="Earl A."/>
            <person name="Ward D."/>
            <person name="Feldgarden M."/>
            <person name="Gevers D."/>
            <person name="Leonetti C."/>
            <person name="Blanton J.M."/>
            <person name="Dewhirst F.E."/>
            <person name="Izard J."/>
            <person name="Walker B."/>
            <person name="Young S."/>
            <person name="Zeng Q."/>
            <person name="Gargeya S."/>
            <person name="Fitzgerald M."/>
            <person name="Haas B."/>
            <person name="Abouelleil A."/>
            <person name="Allen A.W."/>
            <person name="Alvarado L."/>
            <person name="Arachchi H.M."/>
            <person name="Berlin A.M."/>
            <person name="Chapman S.B."/>
            <person name="Gainer-Dewar J."/>
            <person name="Goldberg J."/>
            <person name="Griggs A."/>
            <person name="Gujja S."/>
            <person name="Hansen M."/>
            <person name="Howarth C."/>
            <person name="Imamovic A."/>
            <person name="Ireland A."/>
            <person name="Larimer J."/>
            <person name="McCowan C."/>
            <person name="Murphy C."/>
            <person name="Pearson M."/>
            <person name="Poon T.W."/>
            <person name="Priest M."/>
            <person name="Roberts A."/>
            <person name="Saif S."/>
            <person name="Shea T."/>
            <person name="Sisk P."/>
            <person name="Sykes S."/>
            <person name="Wortman J."/>
            <person name="Nusbaum C."/>
            <person name="Birren B."/>
        </authorList>
    </citation>
    <scope>NUCLEOTIDE SEQUENCE [LARGE SCALE GENOMIC DNA]</scope>
    <source>
        <strain evidence="6 7">ATCC 51939</strain>
    </source>
</reference>
<dbReference type="PANTHER" id="PTHR30404:SF0">
    <property type="entry name" value="N-ACETYLMURAMOYL-L-ALANINE AMIDASE AMIC"/>
    <property type="match status" value="1"/>
</dbReference>
<gene>
    <name evidence="6" type="ORF">HMPREF9194_01222</name>
</gene>
<dbReference type="STRING" id="1125699.HMPREF9194_01222"/>
<dbReference type="CDD" id="cd02696">
    <property type="entry name" value="MurNAc-LAA"/>
    <property type="match status" value="1"/>
</dbReference>
<dbReference type="OrthoDB" id="9806267at2"/>
<dbReference type="InterPro" id="IPR050695">
    <property type="entry name" value="N-acetylmuramoyl_amidase_3"/>
</dbReference>
<accession>S3K1V4</accession>
<protein>
    <recommendedName>
        <fullName evidence="2">N-acetylmuramoyl-L-alanine amidase</fullName>
        <ecNumber evidence="2">3.5.1.28</ecNumber>
    </recommendedName>
</protein>
<dbReference type="Gene3D" id="3.40.630.40">
    <property type="entry name" value="Zn-dependent exopeptidases"/>
    <property type="match status" value="1"/>
</dbReference>
<dbReference type="Pfam" id="PF01520">
    <property type="entry name" value="Amidase_3"/>
    <property type="match status" value="1"/>
</dbReference>
<evidence type="ECO:0000256" key="4">
    <source>
        <dbReference type="SAM" id="SignalP"/>
    </source>
</evidence>